<evidence type="ECO:0000256" key="11">
    <source>
        <dbReference type="SAM" id="MobiDB-lite"/>
    </source>
</evidence>
<gene>
    <name evidence="14" type="ORF">H7B90_27905</name>
</gene>
<evidence type="ECO:0000256" key="4">
    <source>
        <dbReference type="ARBA" id="ARBA00022692"/>
    </source>
</evidence>
<keyword evidence="4 12" id="KW-0812">Transmembrane</keyword>
<dbReference type="Pfam" id="PF02518">
    <property type="entry name" value="HATPase_c"/>
    <property type="match status" value="1"/>
</dbReference>
<dbReference type="CDD" id="cd16917">
    <property type="entry name" value="HATPase_UhpB-NarQ-NarX-like"/>
    <property type="match status" value="1"/>
</dbReference>
<evidence type="ECO:0000256" key="2">
    <source>
        <dbReference type="ARBA" id="ARBA00022475"/>
    </source>
</evidence>
<evidence type="ECO:0000256" key="10">
    <source>
        <dbReference type="ARBA" id="ARBA00023136"/>
    </source>
</evidence>
<evidence type="ECO:0000256" key="3">
    <source>
        <dbReference type="ARBA" id="ARBA00022679"/>
    </source>
</evidence>
<protein>
    <recommendedName>
        <fullName evidence="13">Histidine kinase domain-containing protein</fullName>
    </recommendedName>
</protein>
<keyword evidence="10 12" id="KW-0472">Membrane</keyword>
<proteinExistence type="predicted"/>
<keyword evidence="2" id="KW-1003">Cell membrane</keyword>
<feature type="region of interest" description="Disordered" evidence="11">
    <location>
        <begin position="48"/>
        <end position="69"/>
    </location>
</feature>
<feature type="transmembrane region" description="Helical" evidence="12">
    <location>
        <begin position="327"/>
        <end position="347"/>
    </location>
</feature>
<dbReference type="InterPro" id="IPR050482">
    <property type="entry name" value="Sensor_HK_TwoCompSys"/>
</dbReference>
<reference evidence="14 15" key="1">
    <citation type="submission" date="2020-08" db="EMBL/GenBank/DDBJ databases">
        <title>Cohnella phylogeny.</title>
        <authorList>
            <person name="Dunlap C."/>
        </authorList>
    </citation>
    <scope>NUCLEOTIDE SEQUENCE [LARGE SCALE GENOMIC DNA]</scope>
    <source>
        <strain evidence="14 15">DSM 25239</strain>
    </source>
</reference>
<accession>A0A841U3R1</accession>
<feature type="transmembrane region" description="Helical" evidence="12">
    <location>
        <begin position="147"/>
        <end position="165"/>
    </location>
</feature>
<dbReference type="PROSITE" id="PS50109">
    <property type="entry name" value="HIS_KIN"/>
    <property type="match status" value="1"/>
</dbReference>
<feature type="transmembrane region" description="Helical" evidence="12">
    <location>
        <begin position="114"/>
        <end position="135"/>
    </location>
</feature>
<comment type="caution">
    <text evidence="14">The sequence shown here is derived from an EMBL/GenBank/DDBJ whole genome shotgun (WGS) entry which is preliminary data.</text>
</comment>
<dbReference type="SUPFAM" id="SSF55874">
    <property type="entry name" value="ATPase domain of HSP90 chaperone/DNA topoisomerase II/histidine kinase"/>
    <property type="match status" value="1"/>
</dbReference>
<feature type="domain" description="Histidine kinase" evidence="13">
    <location>
        <begin position="663"/>
        <end position="759"/>
    </location>
</feature>
<dbReference type="InterPro" id="IPR003594">
    <property type="entry name" value="HATPase_dom"/>
</dbReference>
<feature type="transmembrane region" description="Helical" evidence="12">
    <location>
        <begin position="171"/>
        <end position="193"/>
    </location>
</feature>
<keyword evidence="8 12" id="KW-1133">Transmembrane helix</keyword>
<evidence type="ECO:0000256" key="12">
    <source>
        <dbReference type="SAM" id="Phobius"/>
    </source>
</evidence>
<organism evidence="14 15">
    <name type="scientific">Cohnella xylanilytica</name>
    <dbReference type="NCBI Taxonomy" id="557555"/>
    <lineage>
        <taxon>Bacteria</taxon>
        <taxon>Bacillati</taxon>
        <taxon>Bacillota</taxon>
        <taxon>Bacilli</taxon>
        <taxon>Bacillales</taxon>
        <taxon>Paenibacillaceae</taxon>
        <taxon>Cohnella</taxon>
    </lineage>
</organism>
<evidence type="ECO:0000259" key="13">
    <source>
        <dbReference type="PROSITE" id="PS50109"/>
    </source>
</evidence>
<keyword evidence="7" id="KW-0067">ATP-binding</keyword>
<dbReference type="Gene3D" id="3.30.565.10">
    <property type="entry name" value="Histidine kinase-like ATPase, C-terminal domain"/>
    <property type="match status" value="1"/>
</dbReference>
<dbReference type="AlphaFoldDB" id="A0A841U3R1"/>
<evidence type="ECO:0000313" key="14">
    <source>
        <dbReference type="EMBL" id="MBB6695226.1"/>
    </source>
</evidence>
<evidence type="ECO:0000256" key="1">
    <source>
        <dbReference type="ARBA" id="ARBA00004651"/>
    </source>
</evidence>
<dbReference type="GO" id="GO:0016301">
    <property type="term" value="F:kinase activity"/>
    <property type="evidence" value="ECO:0007669"/>
    <property type="project" value="UniProtKB-KW"/>
</dbReference>
<evidence type="ECO:0000256" key="7">
    <source>
        <dbReference type="ARBA" id="ARBA00022840"/>
    </source>
</evidence>
<dbReference type="GO" id="GO:0005886">
    <property type="term" value="C:plasma membrane"/>
    <property type="evidence" value="ECO:0007669"/>
    <property type="project" value="UniProtKB-SubCell"/>
</dbReference>
<comment type="subcellular location">
    <subcellularLocation>
        <location evidence="1">Cell membrane</location>
        <topology evidence="1">Multi-pass membrane protein</topology>
    </subcellularLocation>
</comment>
<evidence type="ECO:0000313" key="15">
    <source>
        <dbReference type="Proteomes" id="UP000553776"/>
    </source>
</evidence>
<dbReference type="GO" id="GO:0000160">
    <property type="term" value="P:phosphorelay signal transduction system"/>
    <property type="evidence" value="ECO:0007669"/>
    <property type="project" value="UniProtKB-KW"/>
</dbReference>
<dbReference type="PANTHER" id="PTHR24421">
    <property type="entry name" value="NITRATE/NITRITE SENSOR PROTEIN NARX-RELATED"/>
    <property type="match status" value="1"/>
</dbReference>
<dbReference type="InterPro" id="IPR036890">
    <property type="entry name" value="HATPase_C_sf"/>
</dbReference>
<dbReference type="RefSeq" id="WP_185139183.1">
    <property type="nucleotide sequence ID" value="NZ_JACJVR010000119.1"/>
</dbReference>
<keyword evidence="3" id="KW-0808">Transferase</keyword>
<feature type="transmembrane region" description="Helical" evidence="12">
    <location>
        <begin position="205"/>
        <end position="223"/>
    </location>
</feature>
<evidence type="ECO:0000256" key="9">
    <source>
        <dbReference type="ARBA" id="ARBA00023012"/>
    </source>
</evidence>
<evidence type="ECO:0000256" key="6">
    <source>
        <dbReference type="ARBA" id="ARBA00022777"/>
    </source>
</evidence>
<dbReference type="Proteomes" id="UP000553776">
    <property type="component" value="Unassembled WGS sequence"/>
</dbReference>
<dbReference type="PANTHER" id="PTHR24421:SF37">
    <property type="entry name" value="SENSOR HISTIDINE KINASE NARS"/>
    <property type="match status" value="1"/>
</dbReference>
<keyword evidence="15" id="KW-1185">Reference proteome</keyword>
<evidence type="ECO:0000256" key="5">
    <source>
        <dbReference type="ARBA" id="ARBA00022741"/>
    </source>
</evidence>
<dbReference type="InterPro" id="IPR005467">
    <property type="entry name" value="His_kinase_dom"/>
</dbReference>
<feature type="transmembrane region" description="Helical" evidence="12">
    <location>
        <begin position="266"/>
        <end position="285"/>
    </location>
</feature>
<evidence type="ECO:0000256" key="8">
    <source>
        <dbReference type="ARBA" id="ARBA00022989"/>
    </source>
</evidence>
<feature type="transmembrane region" description="Helical" evidence="12">
    <location>
        <begin position="297"/>
        <end position="315"/>
    </location>
</feature>
<keyword evidence="6" id="KW-0418">Kinase</keyword>
<dbReference type="GO" id="GO:0005524">
    <property type="term" value="F:ATP binding"/>
    <property type="evidence" value="ECO:0007669"/>
    <property type="project" value="UniProtKB-KW"/>
</dbReference>
<keyword evidence="5" id="KW-0547">Nucleotide-binding</keyword>
<keyword evidence="9" id="KW-0902">Two-component regulatory system</keyword>
<name>A0A841U3R1_9BACL</name>
<sequence length="768" mass="86646">MFSRIGRIPAFLLVLAFAGMAVFIHAYSIRYPYIGMVLKHEGGEWRVDRVDPSGQAGEQQAAPGDKVSTIDGVPAPERLSGQEKTSLLRARSVVLERSDGSRHELVIRTEPVDLYQAAFSLVLEGVLIGFGVLAVRKNGASRLVRRFFVLNLVMAYAILTLNSTEMLLSDFILMIASIWLPYLLLSICMELVLRAPPPPASRLLAAYRVFCVGFSLYAVYAVTGDELPAFIRETVHLVFMFALLLIVSIVTLYWKKLGRVERNHALVLAAGVLLSLLPYVFLYAIPDLLGESYILSAEYSLIGLVPLSGTLLYVLGRRSLLDMQVYISRLLIHGAYFGSVFVLFWTARPLGPIYAFGLFVLLTYAYRRCLQWSARGAERRKEWLERQKLKLSIRLAEQQNVRDILRMLGEVVHSAIDVEGVCIVWRDGTQSLAQGTGIYENLDSLQEIQEANRLDPEELEKRFGFGCVVPFEQEEASAFGFLCIGPKRNASLFTMEERRLVDGIRLEALRLLSNARQLADLRKEYLRTQAQNVRFERDVSDIKKTNRILLEAQQSERIRTSHFLHDQILQNLIFLSRDLEDLADQGKVEAQRIGAWLRCVYDSQRDIRLFCDDLYPHIVDKSGLRESLLWLLRAVGERGALQTELICDQETLEPMDPIVKHNLFRIVRELTHNALKHAEATRLEIRLGKEPGGGIRCAVKDNGRGFDPAALHLREDGKEPAHLGLVSVSSQIGYLGGEWELRSAPGKGTEIAIRLPAREGEMERWSLA</sequence>
<dbReference type="EMBL" id="JACJVR010000119">
    <property type="protein sequence ID" value="MBB6695226.1"/>
    <property type="molecule type" value="Genomic_DNA"/>
</dbReference>
<feature type="transmembrane region" description="Helical" evidence="12">
    <location>
        <begin position="235"/>
        <end position="254"/>
    </location>
</feature>
<dbReference type="SMART" id="SM00387">
    <property type="entry name" value="HATPase_c"/>
    <property type="match status" value="1"/>
</dbReference>